<proteinExistence type="predicted"/>
<evidence type="ECO:0000313" key="3">
    <source>
        <dbReference type="Proteomes" id="UP000024404"/>
    </source>
</evidence>
<dbReference type="EMBL" id="CMVM020000144">
    <property type="status" value="NOT_ANNOTATED_CDS"/>
    <property type="molecule type" value="Genomic_DNA"/>
</dbReference>
<evidence type="ECO:0000313" key="2">
    <source>
        <dbReference type="EnsemblMetazoa" id="OVOC4747.1"/>
    </source>
</evidence>
<keyword evidence="3" id="KW-1185">Reference proteome</keyword>
<name>A0A8R1XU19_ONCVO</name>
<evidence type="ECO:0000256" key="1">
    <source>
        <dbReference type="SAM" id="MobiDB-lite"/>
    </source>
</evidence>
<sequence>MEQIIIDKCEDRGDRGEEKSEWSEPVMLHVVGKEQTKNLGIAFEELVKKMGESMSVKGRGAEAHPEFDLEAEKGRRAEYTGTGVHADRILDIVGAEVWVSVLVN</sequence>
<dbReference type="AlphaFoldDB" id="A0A8R1XU19"/>
<feature type="region of interest" description="Disordered" evidence="1">
    <location>
        <begin position="1"/>
        <end position="21"/>
    </location>
</feature>
<protein>
    <submittedName>
        <fullName evidence="2">Uncharacterized protein</fullName>
    </submittedName>
</protein>
<accession>A0A8R1XU19</accession>
<organism evidence="2 3">
    <name type="scientific">Onchocerca volvulus</name>
    <dbReference type="NCBI Taxonomy" id="6282"/>
    <lineage>
        <taxon>Eukaryota</taxon>
        <taxon>Metazoa</taxon>
        <taxon>Ecdysozoa</taxon>
        <taxon>Nematoda</taxon>
        <taxon>Chromadorea</taxon>
        <taxon>Rhabditida</taxon>
        <taxon>Spirurina</taxon>
        <taxon>Spiruromorpha</taxon>
        <taxon>Filarioidea</taxon>
        <taxon>Onchocercidae</taxon>
        <taxon>Onchocerca</taxon>
    </lineage>
</organism>
<dbReference type="Proteomes" id="UP000024404">
    <property type="component" value="Unassembled WGS sequence"/>
</dbReference>
<reference evidence="3" key="1">
    <citation type="submission" date="2013-10" db="EMBL/GenBank/DDBJ databases">
        <title>Genome sequencing of Onchocerca volvulus.</title>
        <authorList>
            <person name="Cotton J."/>
            <person name="Tsai J."/>
            <person name="Stanley E."/>
            <person name="Tracey A."/>
            <person name="Holroyd N."/>
            <person name="Lustigman S."/>
            <person name="Berriman M."/>
        </authorList>
    </citation>
    <scope>NUCLEOTIDE SEQUENCE</scope>
</reference>
<reference evidence="2" key="2">
    <citation type="submission" date="2022-06" db="UniProtKB">
        <authorList>
            <consortium name="EnsemblMetazoa"/>
        </authorList>
    </citation>
    <scope>IDENTIFICATION</scope>
</reference>
<dbReference type="EnsemblMetazoa" id="OVOC4747.1">
    <property type="protein sequence ID" value="OVOC4747.1"/>
    <property type="gene ID" value="WBGene00241556"/>
</dbReference>